<evidence type="ECO:0008006" key="4">
    <source>
        <dbReference type="Google" id="ProtNLM"/>
    </source>
</evidence>
<comment type="caution">
    <text evidence="2">The sequence shown here is derived from an EMBL/GenBank/DDBJ whole genome shotgun (WGS) entry which is preliminary data.</text>
</comment>
<evidence type="ECO:0000313" key="3">
    <source>
        <dbReference type="Proteomes" id="UP001501585"/>
    </source>
</evidence>
<dbReference type="InterPro" id="IPR028037">
    <property type="entry name" value="Antitoxin_Rv0909/MT0933"/>
</dbReference>
<evidence type="ECO:0000313" key="2">
    <source>
        <dbReference type="EMBL" id="GAA1992757.1"/>
    </source>
</evidence>
<organism evidence="2 3">
    <name type="scientific">Nocardiopsis rhodophaea</name>
    <dbReference type="NCBI Taxonomy" id="280238"/>
    <lineage>
        <taxon>Bacteria</taxon>
        <taxon>Bacillati</taxon>
        <taxon>Actinomycetota</taxon>
        <taxon>Actinomycetes</taxon>
        <taxon>Streptosporangiales</taxon>
        <taxon>Nocardiopsidaceae</taxon>
        <taxon>Nocardiopsis</taxon>
    </lineage>
</organism>
<proteinExistence type="predicted"/>
<name>A0ABN2SWG3_9ACTN</name>
<accession>A0ABN2SWG3</accession>
<evidence type="ECO:0000256" key="1">
    <source>
        <dbReference type="SAM" id="MobiDB-lite"/>
    </source>
</evidence>
<reference evidence="2 3" key="1">
    <citation type="journal article" date="2019" name="Int. J. Syst. Evol. Microbiol.">
        <title>The Global Catalogue of Microorganisms (GCM) 10K type strain sequencing project: providing services to taxonomists for standard genome sequencing and annotation.</title>
        <authorList>
            <consortium name="The Broad Institute Genomics Platform"/>
            <consortium name="The Broad Institute Genome Sequencing Center for Infectious Disease"/>
            <person name="Wu L."/>
            <person name="Ma J."/>
        </authorList>
    </citation>
    <scope>NUCLEOTIDE SEQUENCE [LARGE SCALE GENOMIC DNA]</scope>
    <source>
        <strain evidence="2 3">JCM 15313</strain>
    </source>
</reference>
<gene>
    <name evidence="2" type="ORF">GCM10009799_18340</name>
</gene>
<feature type="compositionally biased region" description="Basic and acidic residues" evidence="1">
    <location>
        <begin position="39"/>
        <end position="66"/>
    </location>
</feature>
<protein>
    <recommendedName>
        <fullName evidence="4">Antitoxin</fullName>
    </recommendedName>
</protein>
<keyword evidence="3" id="KW-1185">Reference proteome</keyword>
<sequence length="66" mass="7377">MSGLKDAMDKLKKAASKNRDKVDRGVDAAAEAAKKKTQGKYDDQIDTAAEKGKDFMEDQTRDDRDR</sequence>
<dbReference type="EMBL" id="BAAAPC010000006">
    <property type="protein sequence ID" value="GAA1992757.1"/>
    <property type="molecule type" value="Genomic_DNA"/>
</dbReference>
<dbReference type="Proteomes" id="UP001501585">
    <property type="component" value="Unassembled WGS sequence"/>
</dbReference>
<feature type="region of interest" description="Disordered" evidence="1">
    <location>
        <begin position="1"/>
        <end position="66"/>
    </location>
</feature>
<dbReference type="Pfam" id="PF14013">
    <property type="entry name" value="MT0933_antitox"/>
    <property type="match status" value="1"/>
</dbReference>
<dbReference type="RefSeq" id="WP_344104022.1">
    <property type="nucleotide sequence ID" value="NZ_BAAAPC010000006.1"/>
</dbReference>
<feature type="compositionally biased region" description="Basic and acidic residues" evidence="1">
    <location>
        <begin position="1"/>
        <end position="26"/>
    </location>
</feature>